<keyword evidence="2" id="KW-1185">Reference proteome</keyword>
<comment type="caution">
    <text evidence="1">The sequence shown here is derived from an EMBL/GenBank/DDBJ whole genome shotgun (WGS) entry which is preliminary data.</text>
</comment>
<name>A0ABR2RRR8_9ROSI</name>
<sequence length="73" mass="8866">MQSKEGAEDGRIDLELRFRKEKRRSELHHCKLKKLYRNTAKRHRVKDKTCHLGWRSMYIYTQTPLPNQDSSQH</sequence>
<accession>A0ABR2RRR8</accession>
<protein>
    <submittedName>
        <fullName evidence="1">Uncharacterized protein</fullName>
    </submittedName>
</protein>
<organism evidence="1 2">
    <name type="scientific">Hibiscus sabdariffa</name>
    <name type="common">roselle</name>
    <dbReference type="NCBI Taxonomy" id="183260"/>
    <lineage>
        <taxon>Eukaryota</taxon>
        <taxon>Viridiplantae</taxon>
        <taxon>Streptophyta</taxon>
        <taxon>Embryophyta</taxon>
        <taxon>Tracheophyta</taxon>
        <taxon>Spermatophyta</taxon>
        <taxon>Magnoliopsida</taxon>
        <taxon>eudicotyledons</taxon>
        <taxon>Gunneridae</taxon>
        <taxon>Pentapetalae</taxon>
        <taxon>rosids</taxon>
        <taxon>malvids</taxon>
        <taxon>Malvales</taxon>
        <taxon>Malvaceae</taxon>
        <taxon>Malvoideae</taxon>
        <taxon>Hibiscus</taxon>
    </lineage>
</organism>
<evidence type="ECO:0000313" key="1">
    <source>
        <dbReference type="EMBL" id="KAK9015660.1"/>
    </source>
</evidence>
<evidence type="ECO:0000313" key="2">
    <source>
        <dbReference type="Proteomes" id="UP001396334"/>
    </source>
</evidence>
<dbReference type="Proteomes" id="UP001396334">
    <property type="component" value="Unassembled WGS sequence"/>
</dbReference>
<dbReference type="EMBL" id="JBBPBN010000021">
    <property type="protein sequence ID" value="KAK9015660.1"/>
    <property type="molecule type" value="Genomic_DNA"/>
</dbReference>
<reference evidence="1 2" key="1">
    <citation type="journal article" date="2024" name="G3 (Bethesda)">
        <title>Genome assembly of Hibiscus sabdariffa L. provides insights into metabolisms of medicinal natural products.</title>
        <authorList>
            <person name="Kim T."/>
        </authorList>
    </citation>
    <scope>NUCLEOTIDE SEQUENCE [LARGE SCALE GENOMIC DNA]</scope>
    <source>
        <strain evidence="1">TK-2024</strain>
        <tissue evidence="1">Old leaves</tissue>
    </source>
</reference>
<proteinExistence type="predicted"/>
<gene>
    <name evidence="1" type="ORF">V6N11_006756</name>
</gene>